<name>A0A3P1ZZK6_9BACE</name>
<sequence>MGGLLAFRVGNYDNTAEREQFRYLCQQLKTHYEDSGEFCVFVGNYNIGCELDALCVKKDAIISIEFKNYGGNVVANENGEWTCDGKIIKGGSRKTVLQQARINHSIVKKELKVLGVEKKQIKDVPHLIIFHQPIELENNLSATNKSWLHITDDAHFIEKLDDITCPKTDLDPLGIVTLAELLNLNSYYLTEFSNASYESQTQKNDEIEVFEEIKKDAQVLSNNISVDTIEIVQDDERFSDHFPRTEDVDNSKLSESQDMGGKLNVSLSSPDLIPLEEYARQITNTVLGSNGIEVFALNPNDFGRIYPSFKERIMHEFVILLKGQIVPTLEERLRKFLQKDLVRISENVMYWQTGDYIKSPTTENELFKESSAEVTAEFPSNNDHTSKDLPDWLDKYLFLDIGAKYSPDHSRFEYNLNLNKDEIKVYLGTYFPRSYVEVNSIFKEFYHNSNYGSLVDSRSSVSILDLGCGTGGDIFGLLSFLEYSEPSIVSVKLLAIDGNQIALRFFEKIMAEFRKHSRLQIDYRIGPIFIENVDDLNLLSDVVSDKYDLILSCKAICEMLAKKRIENKAYKQTANLLSKKLTDDGIMLIEDVTIKSPTTEKFIPYMLNAELNEFISDNEDYATIYPTICKGNESKCKDGCFFNKKIKVTHSAKKNDISKIVYRIIGKKTFAERIIVSPNDEINYNSCSIK</sequence>
<dbReference type="Proteomes" id="UP000279562">
    <property type="component" value="Unassembled WGS sequence"/>
</dbReference>
<gene>
    <name evidence="2" type="ORF">EII33_12400</name>
</gene>
<proteinExistence type="predicted"/>
<evidence type="ECO:0000313" key="3">
    <source>
        <dbReference type="Proteomes" id="UP000279562"/>
    </source>
</evidence>
<evidence type="ECO:0000313" key="2">
    <source>
        <dbReference type="EMBL" id="RRD88218.1"/>
    </source>
</evidence>
<dbReference type="Pfam" id="PF08378">
    <property type="entry name" value="NERD"/>
    <property type="match status" value="1"/>
</dbReference>
<feature type="domain" description="NERD" evidence="1">
    <location>
        <begin position="26"/>
        <end position="130"/>
    </location>
</feature>
<dbReference type="RefSeq" id="WP_125239970.1">
    <property type="nucleotide sequence ID" value="NZ_RQYF01000088.1"/>
</dbReference>
<protein>
    <recommendedName>
        <fullName evidence="1">NERD domain-containing protein</fullName>
    </recommendedName>
</protein>
<dbReference type="InterPro" id="IPR029063">
    <property type="entry name" value="SAM-dependent_MTases_sf"/>
</dbReference>
<evidence type="ECO:0000259" key="1">
    <source>
        <dbReference type="Pfam" id="PF08378"/>
    </source>
</evidence>
<dbReference type="InterPro" id="IPR011528">
    <property type="entry name" value="NERD"/>
</dbReference>
<accession>A0A3P1ZZK6</accession>
<dbReference type="Gene3D" id="3.40.50.150">
    <property type="entry name" value="Vaccinia Virus protein VP39"/>
    <property type="match status" value="1"/>
</dbReference>
<dbReference type="SUPFAM" id="SSF53335">
    <property type="entry name" value="S-adenosyl-L-methionine-dependent methyltransferases"/>
    <property type="match status" value="1"/>
</dbReference>
<organism evidence="2 3">
    <name type="scientific">Prevotella heparinolytica</name>
    <dbReference type="NCBI Taxonomy" id="28113"/>
    <lineage>
        <taxon>Bacteria</taxon>
        <taxon>Pseudomonadati</taxon>
        <taxon>Bacteroidota</taxon>
        <taxon>Bacteroidia</taxon>
        <taxon>Bacteroidales</taxon>
        <taxon>Bacteroidaceae</taxon>
        <taxon>Bacteroides</taxon>
    </lineage>
</organism>
<reference evidence="2 3" key="1">
    <citation type="submission" date="2018-11" db="EMBL/GenBank/DDBJ databases">
        <title>Genomes From Bacteria Associated with the Canine Oral Cavity: a Test Case for Automated Genome-Based Taxonomic Assignment.</title>
        <authorList>
            <person name="Coil D.A."/>
            <person name="Jospin G."/>
            <person name="Darling A.E."/>
            <person name="Wallis C."/>
            <person name="Davis I.J."/>
            <person name="Harris S."/>
            <person name="Eisen J.A."/>
            <person name="Holcombe L.J."/>
            <person name="O'Flynn C."/>
        </authorList>
    </citation>
    <scope>NUCLEOTIDE SEQUENCE [LARGE SCALE GENOMIC DNA]</scope>
    <source>
        <strain evidence="2 3">OH1047_COT-310</strain>
    </source>
</reference>
<comment type="caution">
    <text evidence="2">The sequence shown here is derived from an EMBL/GenBank/DDBJ whole genome shotgun (WGS) entry which is preliminary data.</text>
</comment>
<dbReference type="EMBL" id="RQYF01000088">
    <property type="protein sequence ID" value="RRD88218.1"/>
    <property type="molecule type" value="Genomic_DNA"/>
</dbReference>
<dbReference type="CDD" id="cd02440">
    <property type="entry name" value="AdoMet_MTases"/>
    <property type="match status" value="1"/>
</dbReference>
<dbReference type="AlphaFoldDB" id="A0A3P1ZZK6"/>
<keyword evidence="3" id="KW-1185">Reference proteome</keyword>